<dbReference type="InterPro" id="IPR019734">
    <property type="entry name" value="TPR_rpt"/>
</dbReference>
<dbReference type="InterPro" id="IPR016543">
    <property type="entry name" value="Fis1"/>
</dbReference>
<gene>
    <name evidence="12" type="primary">LOC100200342</name>
</gene>
<dbReference type="CDD" id="cd12212">
    <property type="entry name" value="Fis1"/>
    <property type="match status" value="1"/>
</dbReference>
<dbReference type="InterPro" id="IPR033745">
    <property type="entry name" value="Fis1_cytosol"/>
</dbReference>
<evidence type="ECO:0000256" key="2">
    <source>
        <dbReference type="ARBA" id="ARBA00008937"/>
    </source>
</evidence>
<reference evidence="11" key="1">
    <citation type="submission" date="2025-05" db="UniProtKB">
        <authorList>
            <consortium name="RefSeq"/>
        </authorList>
    </citation>
    <scope>NUCLEOTIDE SEQUENCE [LARGE SCALE GENOMIC DNA]</scope>
</reference>
<evidence type="ECO:0000256" key="3">
    <source>
        <dbReference type="ARBA" id="ARBA00022692"/>
    </source>
</evidence>
<keyword evidence="3 10" id="KW-0812">Transmembrane</keyword>
<reference evidence="12" key="2">
    <citation type="submission" date="2025-08" db="UniProtKB">
        <authorList>
            <consortium name="RefSeq"/>
        </authorList>
    </citation>
    <scope>IDENTIFICATION</scope>
</reference>
<dbReference type="InterPro" id="IPR028061">
    <property type="entry name" value="Fis1_TPR_C"/>
</dbReference>
<dbReference type="InterPro" id="IPR028058">
    <property type="entry name" value="Fis1_TPR_N"/>
</dbReference>
<evidence type="ECO:0000313" key="11">
    <source>
        <dbReference type="Proteomes" id="UP001652625"/>
    </source>
</evidence>
<name>A0ABM4B3Z4_HYDVU</name>
<evidence type="ECO:0000256" key="4">
    <source>
        <dbReference type="ARBA" id="ARBA00022787"/>
    </source>
</evidence>
<dbReference type="PIRSF" id="PIRSF008835">
    <property type="entry name" value="TPR_repeat_11_Fis1"/>
    <property type="match status" value="1"/>
</dbReference>
<sequence length="149" mass="16931">MADFHTHDYIKEEDFSRFQNSYNAELRSGKVSPETQFQYGWCLIKSQYKDDIWKGIKLLEALCATNMDSRDFLYFIALGYYKLSEYDKALRFVKRLLNIEPNNAQAKELEKSIESKMKSDGVMGIAMVGGAAIAAVGGIVLGLLLAKRR</sequence>
<comment type="similarity">
    <text evidence="2 8">Belongs to the FIS1 family.</text>
</comment>
<dbReference type="Gene3D" id="1.25.40.10">
    <property type="entry name" value="Tetratricopeptide repeat domain"/>
    <property type="match status" value="1"/>
</dbReference>
<evidence type="ECO:0000256" key="10">
    <source>
        <dbReference type="SAM" id="Phobius"/>
    </source>
</evidence>
<keyword evidence="9" id="KW-0802">TPR repeat</keyword>
<feature type="transmembrane region" description="Helical" evidence="10">
    <location>
        <begin position="121"/>
        <end position="146"/>
    </location>
</feature>
<dbReference type="Pfam" id="PF14852">
    <property type="entry name" value="Fis1_TPR_N"/>
    <property type="match status" value="1"/>
</dbReference>
<evidence type="ECO:0000256" key="7">
    <source>
        <dbReference type="ARBA" id="ARBA00023136"/>
    </source>
</evidence>
<keyword evidence="11" id="KW-1185">Reference proteome</keyword>
<dbReference type="InterPro" id="IPR011990">
    <property type="entry name" value="TPR-like_helical_dom_sf"/>
</dbReference>
<dbReference type="SUPFAM" id="SSF48452">
    <property type="entry name" value="TPR-like"/>
    <property type="match status" value="1"/>
</dbReference>
<keyword evidence="6 8" id="KW-0496">Mitochondrion</keyword>
<dbReference type="PANTHER" id="PTHR13247">
    <property type="entry name" value="TETRATRICOPEPTIDE REPEAT PROTEIN 11 TPR REPEAT PROTEIN 11"/>
    <property type="match status" value="1"/>
</dbReference>
<dbReference type="PROSITE" id="PS50005">
    <property type="entry name" value="TPR"/>
    <property type="match status" value="1"/>
</dbReference>
<proteinExistence type="inferred from homology"/>
<dbReference type="Pfam" id="PF14853">
    <property type="entry name" value="Fis1_TPR_C"/>
    <property type="match status" value="1"/>
</dbReference>
<keyword evidence="4 8" id="KW-1000">Mitochondrion outer membrane</keyword>
<evidence type="ECO:0000256" key="9">
    <source>
        <dbReference type="PROSITE-ProRule" id="PRU00339"/>
    </source>
</evidence>
<feature type="repeat" description="TPR" evidence="9">
    <location>
        <begin position="70"/>
        <end position="103"/>
    </location>
</feature>
<dbReference type="Proteomes" id="UP001652625">
    <property type="component" value="Chromosome 01"/>
</dbReference>
<comment type="function">
    <text evidence="8">Involved in the fragmentation of the mitochondrial network and its perinuclear clustering.</text>
</comment>
<comment type="domain">
    <text evidence="8">The C-terminus is required for mitochondrial localization, while the N-terminus is necessary for mitochondrial fission.</text>
</comment>
<protein>
    <recommendedName>
        <fullName evidence="8">Mitochondrial fission 1 protein</fullName>
    </recommendedName>
</protein>
<dbReference type="PANTHER" id="PTHR13247:SF0">
    <property type="entry name" value="MITOCHONDRIAL FISSION 1 PROTEIN"/>
    <property type="match status" value="1"/>
</dbReference>
<dbReference type="GeneID" id="100200342"/>
<evidence type="ECO:0000256" key="6">
    <source>
        <dbReference type="ARBA" id="ARBA00023128"/>
    </source>
</evidence>
<accession>A0ABM4B3Z4</accession>
<keyword evidence="5 10" id="KW-1133">Transmembrane helix</keyword>
<dbReference type="RefSeq" id="XP_065643544.1">
    <property type="nucleotide sequence ID" value="XM_065787472.1"/>
</dbReference>
<comment type="subcellular location">
    <subcellularLocation>
        <location evidence="1">Mitochondrion outer membrane</location>
        <topology evidence="1">Single-pass membrane protein</topology>
    </subcellularLocation>
</comment>
<evidence type="ECO:0000313" key="12">
    <source>
        <dbReference type="RefSeq" id="XP_065643544.1"/>
    </source>
</evidence>
<evidence type="ECO:0000256" key="1">
    <source>
        <dbReference type="ARBA" id="ARBA00004572"/>
    </source>
</evidence>
<organism evidence="11 12">
    <name type="scientific">Hydra vulgaris</name>
    <name type="common">Hydra</name>
    <name type="synonym">Hydra attenuata</name>
    <dbReference type="NCBI Taxonomy" id="6087"/>
    <lineage>
        <taxon>Eukaryota</taxon>
        <taxon>Metazoa</taxon>
        <taxon>Cnidaria</taxon>
        <taxon>Hydrozoa</taxon>
        <taxon>Hydroidolina</taxon>
        <taxon>Anthoathecata</taxon>
        <taxon>Aplanulata</taxon>
        <taxon>Hydridae</taxon>
        <taxon>Hydra</taxon>
    </lineage>
</organism>
<evidence type="ECO:0000256" key="8">
    <source>
        <dbReference type="PIRNR" id="PIRNR008835"/>
    </source>
</evidence>
<keyword evidence="7 8" id="KW-0472">Membrane</keyword>
<evidence type="ECO:0000256" key="5">
    <source>
        <dbReference type="ARBA" id="ARBA00022989"/>
    </source>
</evidence>